<dbReference type="Proteomes" id="UP000199323">
    <property type="component" value="Unassembled WGS sequence"/>
</dbReference>
<dbReference type="RefSeq" id="WP_177246475.1">
    <property type="nucleotide sequence ID" value="NZ_FONG01000009.1"/>
</dbReference>
<reference evidence="3 4" key="1">
    <citation type="submission" date="2016-10" db="EMBL/GenBank/DDBJ databases">
        <authorList>
            <person name="de Groot N.N."/>
        </authorList>
    </citation>
    <scope>NUCLEOTIDE SEQUENCE [LARGE SCALE GENOMIC DNA]</scope>
    <source>
        <strain evidence="3 4">CGMCC 4.3510</strain>
    </source>
</reference>
<evidence type="ECO:0000313" key="4">
    <source>
        <dbReference type="Proteomes" id="UP000199323"/>
    </source>
</evidence>
<dbReference type="Gene3D" id="3.40.50.1820">
    <property type="entry name" value="alpha/beta hydrolase"/>
    <property type="match status" value="1"/>
</dbReference>
<dbReference type="Pfam" id="PF12146">
    <property type="entry name" value="Hydrolase_4"/>
    <property type="match status" value="1"/>
</dbReference>
<evidence type="ECO:0000313" key="3">
    <source>
        <dbReference type="EMBL" id="SFF17247.1"/>
    </source>
</evidence>
<feature type="domain" description="Serine aminopeptidase S33" evidence="2">
    <location>
        <begin position="52"/>
        <end position="173"/>
    </location>
</feature>
<dbReference type="SUPFAM" id="SSF53474">
    <property type="entry name" value="alpha/beta-Hydrolases"/>
    <property type="match status" value="1"/>
</dbReference>
<keyword evidence="4" id="KW-1185">Reference proteome</keyword>
<dbReference type="InterPro" id="IPR022742">
    <property type="entry name" value="Hydrolase_4"/>
</dbReference>
<feature type="region of interest" description="Disordered" evidence="1">
    <location>
        <begin position="1"/>
        <end position="42"/>
    </location>
</feature>
<evidence type="ECO:0000256" key="1">
    <source>
        <dbReference type="SAM" id="MobiDB-lite"/>
    </source>
</evidence>
<dbReference type="EMBL" id="FONG01000009">
    <property type="protein sequence ID" value="SFF17247.1"/>
    <property type="molecule type" value="Genomic_DNA"/>
</dbReference>
<protein>
    <submittedName>
        <fullName evidence="3">Predicted esterase</fullName>
    </submittedName>
</protein>
<organism evidence="3 4">
    <name type="scientific">Actinacidiphila alni</name>
    <dbReference type="NCBI Taxonomy" id="380248"/>
    <lineage>
        <taxon>Bacteria</taxon>
        <taxon>Bacillati</taxon>
        <taxon>Actinomycetota</taxon>
        <taxon>Actinomycetes</taxon>
        <taxon>Kitasatosporales</taxon>
        <taxon>Streptomycetaceae</taxon>
        <taxon>Actinacidiphila</taxon>
    </lineage>
</organism>
<proteinExistence type="predicted"/>
<evidence type="ECO:0000259" key="2">
    <source>
        <dbReference type="Pfam" id="PF12146"/>
    </source>
</evidence>
<dbReference type="InterPro" id="IPR029058">
    <property type="entry name" value="AB_hydrolase_fold"/>
</dbReference>
<gene>
    <name evidence="3" type="ORF">SAMN05216251_10995</name>
</gene>
<dbReference type="STRING" id="380248.SAMN05216251_10995"/>
<name>A0A1I2GK94_9ACTN</name>
<accession>A0A1I2GK94</accession>
<sequence length="283" mass="28746">MAGTTGTGAGTDAGADGGDSGGPGGITGGSGAGGGSPRPRYRPLLVRRPVTAPRAAVLVLHGGREHGLRPPTLLNAPGLRMRPFVRALARATEGHGVLLAEARYRHRGWNGDRADAARDAARALAELERRTDGAPVVLVGHSMGGRAALRVAGTAGVVGTVALAPWCPPGEPVAQLAKTRLVMLHATADRITSPAGSLRLAELARAEGAAVCRFELPGGDHAMLRQAALWHSFTTRAVCGLLGIAPLPPEAVSAFALPPESPDGLTIPAVSVVRGDRPGPGGR</sequence>
<feature type="compositionally biased region" description="Gly residues" evidence="1">
    <location>
        <begin position="1"/>
        <end position="36"/>
    </location>
</feature>
<dbReference type="AlphaFoldDB" id="A0A1I2GK94"/>